<dbReference type="InterPro" id="IPR000639">
    <property type="entry name" value="Epox_hydrolase-like"/>
</dbReference>
<keyword evidence="2 3" id="KW-0456">Lyase</keyword>
<organism evidence="5 6">
    <name type="scientific">Neobacillus notoginsengisoli</name>
    <dbReference type="NCBI Taxonomy" id="1578198"/>
    <lineage>
        <taxon>Bacteria</taxon>
        <taxon>Bacillati</taxon>
        <taxon>Bacillota</taxon>
        <taxon>Bacilli</taxon>
        <taxon>Bacillales</taxon>
        <taxon>Bacillaceae</taxon>
        <taxon>Neobacillus</taxon>
    </lineage>
</organism>
<evidence type="ECO:0000313" key="5">
    <source>
        <dbReference type="EMBL" id="RHW30759.1"/>
    </source>
</evidence>
<protein>
    <recommendedName>
        <fullName evidence="3">Putative 2-succinyl-6-hydroxy-2,4-cyclohexadiene-1-carboxylate synthase</fullName>
        <shortName evidence="3">SHCHC synthase</shortName>
        <ecNumber evidence="3">4.2.99.20</ecNumber>
    </recommendedName>
</protein>
<evidence type="ECO:0000313" key="6">
    <source>
        <dbReference type="Proteomes" id="UP000284416"/>
    </source>
</evidence>
<dbReference type="GO" id="GO:0009234">
    <property type="term" value="P:menaquinone biosynthetic process"/>
    <property type="evidence" value="ECO:0007669"/>
    <property type="project" value="UniProtKB-UniRule"/>
</dbReference>
<dbReference type="OrthoDB" id="9808398at2"/>
<dbReference type="SUPFAM" id="SSF53474">
    <property type="entry name" value="alpha/beta-Hydrolases"/>
    <property type="match status" value="1"/>
</dbReference>
<comment type="subunit">
    <text evidence="3">Monomer.</text>
</comment>
<evidence type="ECO:0000256" key="3">
    <source>
        <dbReference type="HAMAP-Rule" id="MF_01660"/>
    </source>
</evidence>
<dbReference type="GO" id="GO:0070205">
    <property type="term" value="F:2-succinyl-6-hydroxy-2,4-cyclohexadiene-1-carboxylate synthase activity"/>
    <property type="evidence" value="ECO:0007669"/>
    <property type="project" value="UniProtKB-UniRule"/>
</dbReference>
<dbReference type="InterPro" id="IPR022485">
    <property type="entry name" value="SHCHC_synthase_MenH"/>
</dbReference>
<comment type="function">
    <text evidence="3">Catalyzes a proton abstraction reaction that results in 2,5-elimination of pyruvate from 2-succinyl-5-enolpyruvyl-6-hydroxy-3-cyclohexene-1-carboxylate (SEPHCHC) and the formation of 2-succinyl-6-hydroxy-2,4-cyclohexadiene-1-carboxylate (SHCHC).</text>
</comment>
<comment type="pathway">
    <text evidence="3">Quinol/quinone metabolism; menaquinone biosynthesis.</text>
</comment>
<dbReference type="EC" id="4.2.99.20" evidence="3"/>
<evidence type="ECO:0000256" key="2">
    <source>
        <dbReference type="ARBA" id="ARBA00023239"/>
    </source>
</evidence>
<dbReference type="UniPathway" id="UPA01057">
    <property type="reaction ID" value="UER00900"/>
</dbReference>
<dbReference type="EMBL" id="QWEG01000028">
    <property type="protein sequence ID" value="RHW30759.1"/>
    <property type="molecule type" value="Genomic_DNA"/>
</dbReference>
<dbReference type="PRINTS" id="PR00412">
    <property type="entry name" value="EPOXHYDRLASE"/>
</dbReference>
<dbReference type="Pfam" id="PF00561">
    <property type="entry name" value="Abhydrolase_1"/>
    <property type="match status" value="1"/>
</dbReference>
<dbReference type="PANTHER" id="PTHR42916:SF1">
    <property type="entry name" value="PROTEIN PHYLLO, CHLOROPLASTIC"/>
    <property type="match status" value="1"/>
</dbReference>
<dbReference type="PANTHER" id="PTHR42916">
    <property type="entry name" value="2-SUCCINYL-5-ENOLPYRUVYL-6-HYDROXY-3-CYCLOHEXENE-1-CARBOXYLATE SYNTHASE"/>
    <property type="match status" value="1"/>
</dbReference>
<comment type="pathway">
    <text evidence="3">Quinol/quinone metabolism; 1,4-dihydroxy-2-naphthoate biosynthesis; 1,4-dihydroxy-2-naphthoate from chorismate: step 3/7.</text>
</comment>
<dbReference type="UniPathway" id="UPA00079"/>
<feature type="domain" description="AB hydrolase-1" evidence="4">
    <location>
        <begin position="18"/>
        <end position="253"/>
    </location>
</feature>
<dbReference type="InterPro" id="IPR000073">
    <property type="entry name" value="AB_hydrolase_1"/>
</dbReference>
<accession>A0A417YDU6</accession>
<comment type="catalytic activity">
    <reaction evidence="3">
        <text>5-enolpyruvoyl-6-hydroxy-2-succinyl-cyclohex-3-ene-1-carboxylate = (1R,6R)-6-hydroxy-2-succinyl-cyclohexa-2,4-diene-1-carboxylate + pyruvate</text>
        <dbReference type="Rhea" id="RHEA:25597"/>
        <dbReference type="ChEBI" id="CHEBI:15361"/>
        <dbReference type="ChEBI" id="CHEBI:58689"/>
        <dbReference type="ChEBI" id="CHEBI:58818"/>
        <dbReference type="EC" id="4.2.99.20"/>
    </reaction>
</comment>
<name>A0A417YDU6_9BACI</name>
<sequence length="267" mass="29249">MKVNGLSYHVEVCGEGEPLLLLHGFTGSGGTWLPFCQKWGHHSKLICVDLPGHGKTDAPRSPERYSMQNMILDLKAILDELGVEKTNVLGYSMGGRIALGFAITCPDRVGKLILESTSPGLATEAKRKARRIKDSELADFILDQGIESFVDYWQNIPLFKSLQEMPAHARQAVREQRLANSPAGLANSLIGIGTGAQPSYWDRLSEINAEVLLIAGKLDEKFCGIAEKMSGRLQSSRIELIDGAGHAIHVENPEKFGTIVSRFLTHT</sequence>
<evidence type="ECO:0000256" key="1">
    <source>
        <dbReference type="ARBA" id="ARBA00022428"/>
    </source>
</evidence>
<comment type="caution">
    <text evidence="5">The sequence shown here is derived from an EMBL/GenBank/DDBJ whole genome shotgun (WGS) entry which is preliminary data.</text>
</comment>
<comment type="similarity">
    <text evidence="3">Belongs to the AB hydrolase superfamily. MenH family.</text>
</comment>
<dbReference type="Gene3D" id="3.40.50.1820">
    <property type="entry name" value="alpha/beta hydrolase"/>
    <property type="match status" value="1"/>
</dbReference>
<dbReference type="NCBIfam" id="TIGR03695">
    <property type="entry name" value="menH_SHCHC"/>
    <property type="match status" value="1"/>
</dbReference>
<dbReference type="InterPro" id="IPR029058">
    <property type="entry name" value="AB_hydrolase_fold"/>
</dbReference>
<evidence type="ECO:0000259" key="4">
    <source>
        <dbReference type="Pfam" id="PF00561"/>
    </source>
</evidence>
<gene>
    <name evidence="3 5" type="primary">menH</name>
    <name evidence="5" type="ORF">D1B31_23240</name>
</gene>
<dbReference type="PRINTS" id="PR00111">
    <property type="entry name" value="ABHYDROLASE"/>
</dbReference>
<dbReference type="Proteomes" id="UP000284416">
    <property type="component" value="Unassembled WGS sequence"/>
</dbReference>
<proteinExistence type="inferred from homology"/>
<keyword evidence="6" id="KW-1185">Reference proteome</keyword>
<reference evidence="5 6" key="1">
    <citation type="journal article" date="2017" name="Int. J. Syst. Evol. Microbiol.">
        <title>Bacillus notoginsengisoli sp. nov., a novel bacterium isolated from the rhizosphere of Panax notoginseng.</title>
        <authorList>
            <person name="Zhang M.Y."/>
            <person name="Cheng J."/>
            <person name="Cai Y."/>
            <person name="Zhang T.Y."/>
            <person name="Wu Y.Y."/>
            <person name="Manikprabhu D."/>
            <person name="Li W.J."/>
            <person name="Zhang Y.X."/>
        </authorList>
    </citation>
    <scope>NUCLEOTIDE SEQUENCE [LARGE SCALE GENOMIC DNA]</scope>
    <source>
        <strain evidence="5 6">JCM 30743</strain>
    </source>
</reference>
<dbReference type="HAMAP" id="MF_01660">
    <property type="entry name" value="MenH"/>
    <property type="match status" value="1"/>
</dbReference>
<keyword evidence="1 3" id="KW-0474">Menaquinone biosynthesis</keyword>
<dbReference type="AlphaFoldDB" id="A0A417YDU6"/>